<dbReference type="Gene3D" id="3.30.300.30">
    <property type="match status" value="1"/>
</dbReference>
<gene>
    <name evidence="5" type="ORF">BAUCODRAFT_149163</name>
</gene>
<dbReference type="InterPro" id="IPR020845">
    <property type="entry name" value="AMP-binding_CS"/>
</dbReference>
<dbReference type="STRING" id="717646.M2MEW6"/>
<dbReference type="OrthoDB" id="1898221at2759"/>
<comment type="similarity">
    <text evidence="1">Belongs to the ATP-dependent AMP-binding enzyme family.</text>
</comment>
<organism evidence="5 6">
    <name type="scientific">Baudoinia panamericana (strain UAMH 10762)</name>
    <name type="common">Angels' share fungus</name>
    <name type="synonym">Baudoinia compniacensis (strain UAMH 10762)</name>
    <dbReference type="NCBI Taxonomy" id="717646"/>
    <lineage>
        <taxon>Eukaryota</taxon>
        <taxon>Fungi</taxon>
        <taxon>Dikarya</taxon>
        <taxon>Ascomycota</taxon>
        <taxon>Pezizomycotina</taxon>
        <taxon>Dothideomycetes</taxon>
        <taxon>Dothideomycetidae</taxon>
        <taxon>Mycosphaerellales</taxon>
        <taxon>Teratosphaeriaceae</taxon>
        <taxon>Baudoinia</taxon>
    </lineage>
</organism>
<protein>
    <recommendedName>
        <fullName evidence="7">AMP-dependent synthetase/ligase domain-containing protein</fullName>
    </recommendedName>
</protein>
<sequence length="523" mass="57292">MLYQSPYNEGFWFPEIDIPSLVLDENIKKASPAKPAIIDGYTGEVVFTYQSLRHDIVVFAGFLQRQLRIGHGDVVAYLSFNTTYYPVVIHGILAAGATASALNPAYKSEEIAHALKLARPKYAIIQSALVNDMNAAIRLLPDDQLKPKLFVLDGASTEYPHRDMHDILVHGSTNLLQRPRRSPEQVAQDLAFICFSSGTSGLVKGVRLTHRNVVANVFQQGYCLRDMYTPETIFTLAVPFFHVLGLAAFCCQYVSHGAPIVVFKKFELPQFLTSLSRDKVTHVNVVPPIALALLQSPLAAEADFSSVKCLMNAAAPLKQALADKLCKRMDCVLTQWYGMTEASPSVISQREGEANVPHTIGRLLPGMQMRLIDETDVPQGQPGELLLRGPNMMAGYVGPPEITDSAVLDGFLRTGDVGYVNEEGFVFLVDRVKELIKVKGNQVAPAELEAVLLSHPAVTDAAVCGVYLDDEATEYPIAYVSISKPATGNTMVALEIQAFVDGQVAHYKHLQGGVHVLEMISRK</sequence>
<evidence type="ECO:0000256" key="1">
    <source>
        <dbReference type="ARBA" id="ARBA00006432"/>
    </source>
</evidence>
<dbReference type="eggNOG" id="KOG1176">
    <property type="taxonomic scope" value="Eukaryota"/>
</dbReference>
<evidence type="ECO:0000259" key="4">
    <source>
        <dbReference type="Pfam" id="PF13193"/>
    </source>
</evidence>
<evidence type="ECO:0000259" key="3">
    <source>
        <dbReference type="Pfam" id="PF00501"/>
    </source>
</evidence>
<evidence type="ECO:0000313" key="6">
    <source>
        <dbReference type="Proteomes" id="UP000011761"/>
    </source>
</evidence>
<dbReference type="Pfam" id="PF13193">
    <property type="entry name" value="AMP-binding_C"/>
    <property type="match status" value="1"/>
</dbReference>
<dbReference type="PROSITE" id="PS00455">
    <property type="entry name" value="AMP_BINDING"/>
    <property type="match status" value="1"/>
</dbReference>
<dbReference type="InterPro" id="IPR025110">
    <property type="entry name" value="AMP-bd_C"/>
</dbReference>
<dbReference type="KEGG" id="bcom:BAUCODRAFT_149163"/>
<reference evidence="5 6" key="1">
    <citation type="journal article" date="2012" name="PLoS Pathog.">
        <title>Diverse lifestyles and strategies of plant pathogenesis encoded in the genomes of eighteen Dothideomycetes fungi.</title>
        <authorList>
            <person name="Ohm R.A."/>
            <person name="Feau N."/>
            <person name="Henrissat B."/>
            <person name="Schoch C.L."/>
            <person name="Horwitz B.A."/>
            <person name="Barry K.W."/>
            <person name="Condon B.J."/>
            <person name="Copeland A.C."/>
            <person name="Dhillon B."/>
            <person name="Glaser F."/>
            <person name="Hesse C.N."/>
            <person name="Kosti I."/>
            <person name="LaButti K."/>
            <person name="Lindquist E.A."/>
            <person name="Lucas S."/>
            <person name="Salamov A.A."/>
            <person name="Bradshaw R.E."/>
            <person name="Ciuffetti L."/>
            <person name="Hamelin R.C."/>
            <person name="Kema G.H.J."/>
            <person name="Lawrence C."/>
            <person name="Scott J.A."/>
            <person name="Spatafora J.W."/>
            <person name="Turgeon B.G."/>
            <person name="de Wit P.J.G.M."/>
            <person name="Zhong S."/>
            <person name="Goodwin S.B."/>
            <person name="Grigoriev I.V."/>
        </authorList>
    </citation>
    <scope>NUCLEOTIDE SEQUENCE [LARGE SCALE GENOMIC DNA]</scope>
    <source>
        <strain evidence="5 6">UAMH 10762</strain>
    </source>
</reference>
<keyword evidence="2" id="KW-0436">Ligase</keyword>
<dbReference type="Proteomes" id="UP000011761">
    <property type="component" value="Unassembled WGS sequence"/>
</dbReference>
<dbReference type="InterPro" id="IPR045851">
    <property type="entry name" value="AMP-bd_C_sf"/>
</dbReference>
<evidence type="ECO:0008006" key="7">
    <source>
        <dbReference type="Google" id="ProtNLM"/>
    </source>
</evidence>
<dbReference type="GeneID" id="19108935"/>
<dbReference type="AlphaFoldDB" id="M2MEW6"/>
<evidence type="ECO:0000256" key="2">
    <source>
        <dbReference type="ARBA" id="ARBA00022598"/>
    </source>
</evidence>
<feature type="domain" description="AMP-dependent synthetase/ligase" evidence="3">
    <location>
        <begin position="29"/>
        <end position="396"/>
    </location>
</feature>
<keyword evidence="6" id="KW-1185">Reference proteome</keyword>
<dbReference type="Gene3D" id="3.40.50.12780">
    <property type="entry name" value="N-terminal domain of ligase-like"/>
    <property type="match status" value="1"/>
</dbReference>
<proteinExistence type="inferred from homology"/>
<dbReference type="OMA" id="HITGRKT"/>
<dbReference type="HOGENOM" id="CLU_000022_59_2_1"/>
<dbReference type="GO" id="GO:0016405">
    <property type="term" value="F:CoA-ligase activity"/>
    <property type="evidence" value="ECO:0007669"/>
    <property type="project" value="TreeGrafter"/>
</dbReference>
<dbReference type="PANTHER" id="PTHR24096:SF149">
    <property type="entry name" value="AMP-BINDING DOMAIN-CONTAINING PROTEIN-RELATED"/>
    <property type="match status" value="1"/>
</dbReference>
<dbReference type="RefSeq" id="XP_007677740.1">
    <property type="nucleotide sequence ID" value="XM_007679550.1"/>
</dbReference>
<evidence type="ECO:0000313" key="5">
    <source>
        <dbReference type="EMBL" id="EMC95141.1"/>
    </source>
</evidence>
<feature type="domain" description="AMP-binding enzyme C-terminal" evidence="4">
    <location>
        <begin position="447"/>
        <end position="519"/>
    </location>
</feature>
<dbReference type="PANTHER" id="PTHR24096">
    <property type="entry name" value="LONG-CHAIN-FATTY-ACID--COA LIGASE"/>
    <property type="match status" value="1"/>
</dbReference>
<dbReference type="InterPro" id="IPR000873">
    <property type="entry name" value="AMP-dep_synth/lig_dom"/>
</dbReference>
<dbReference type="InterPro" id="IPR042099">
    <property type="entry name" value="ANL_N_sf"/>
</dbReference>
<name>M2MEW6_BAUPA</name>
<accession>M2MEW6</accession>
<dbReference type="EMBL" id="KB445557">
    <property type="protein sequence ID" value="EMC95141.1"/>
    <property type="molecule type" value="Genomic_DNA"/>
</dbReference>
<dbReference type="SUPFAM" id="SSF56801">
    <property type="entry name" value="Acetyl-CoA synthetase-like"/>
    <property type="match status" value="1"/>
</dbReference>
<dbReference type="Pfam" id="PF00501">
    <property type="entry name" value="AMP-binding"/>
    <property type="match status" value="1"/>
</dbReference>